<proteinExistence type="inferred from homology"/>
<feature type="transmembrane region" description="Helical" evidence="7">
    <location>
        <begin position="107"/>
        <end position="130"/>
    </location>
</feature>
<evidence type="ECO:0000313" key="9">
    <source>
        <dbReference type="Proteomes" id="UP000177746"/>
    </source>
</evidence>
<keyword evidence="4 7" id="KW-0812">Transmembrane</keyword>
<dbReference type="PANTHER" id="PTHR33452">
    <property type="entry name" value="OXIDOREDUCTASE CATD-RELATED"/>
    <property type="match status" value="1"/>
</dbReference>
<evidence type="ECO:0000256" key="2">
    <source>
        <dbReference type="ARBA" id="ARBA00006679"/>
    </source>
</evidence>
<dbReference type="PANTHER" id="PTHR33452:SF1">
    <property type="entry name" value="INNER MEMBRANE PROTEIN YPHA-RELATED"/>
    <property type="match status" value="1"/>
</dbReference>
<evidence type="ECO:0000256" key="5">
    <source>
        <dbReference type="ARBA" id="ARBA00022989"/>
    </source>
</evidence>
<keyword evidence="3" id="KW-1003">Cell membrane</keyword>
<name>A0A1G2T5A7_9BACT</name>
<protein>
    <recommendedName>
        <fullName evidence="10">DoxX family protein</fullName>
    </recommendedName>
</protein>
<reference evidence="8 9" key="1">
    <citation type="journal article" date="2016" name="Nat. Commun.">
        <title>Thousands of microbial genomes shed light on interconnected biogeochemical processes in an aquifer system.</title>
        <authorList>
            <person name="Anantharaman K."/>
            <person name="Brown C.T."/>
            <person name="Hug L.A."/>
            <person name="Sharon I."/>
            <person name="Castelle C.J."/>
            <person name="Probst A.J."/>
            <person name="Thomas B.C."/>
            <person name="Singh A."/>
            <person name="Wilkins M.J."/>
            <person name="Karaoz U."/>
            <person name="Brodie E.L."/>
            <person name="Williams K.H."/>
            <person name="Hubbard S.S."/>
            <person name="Banfield J.F."/>
        </authorList>
    </citation>
    <scope>NUCLEOTIDE SEQUENCE [LARGE SCALE GENOMIC DNA]</scope>
</reference>
<dbReference type="InterPro" id="IPR032808">
    <property type="entry name" value="DoxX"/>
</dbReference>
<gene>
    <name evidence="8" type="ORF">A2665_00490</name>
</gene>
<dbReference type="EMBL" id="MHVI01000007">
    <property type="protein sequence ID" value="OHA92454.1"/>
    <property type="molecule type" value="Genomic_DNA"/>
</dbReference>
<accession>A0A1G2T5A7</accession>
<evidence type="ECO:0000256" key="6">
    <source>
        <dbReference type="ARBA" id="ARBA00023136"/>
    </source>
</evidence>
<evidence type="ECO:0000313" key="8">
    <source>
        <dbReference type="EMBL" id="OHA92454.1"/>
    </source>
</evidence>
<evidence type="ECO:0000256" key="1">
    <source>
        <dbReference type="ARBA" id="ARBA00004651"/>
    </source>
</evidence>
<dbReference type="AlphaFoldDB" id="A0A1G2T5A7"/>
<keyword evidence="5 7" id="KW-1133">Transmembrane helix</keyword>
<dbReference type="Proteomes" id="UP000177746">
    <property type="component" value="Unassembled WGS sequence"/>
</dbReference>
<keyword evidence="6 7" id="KW-0472">Membrane</keyword>
<sequence length="134" mass="15131">MLNPFPELLMYSLLGPFILRILLGLIFIDLGFLKFRSEKDRWLSSFETLGLYPADLFVPLYALLQIIGGLLLLAGLWTQVAALAFVIFSGIELYVEWQARDILKRDMVFYLLIFTISLALLLTGAGAYAIDIPL</sequence>
<feature type="transmembrane region" description="Helical" evidence="7">
    <location>
        <begin position="12"/>
        <end position="33"/>
    </location>
</feature>
<comment type="caution">
    <text evidence="8">The sequence shown here is derived from an EMBL/GenBank/DDBJ whole genome shotgun (WGS) entry which is preliminary data.</text>
</comment>
<feature type="transmembrane region" description="Helical" evidence="7">
    <location>
        <begin position="45"/>
        <end position="64"/>
    </location>
</feature>
<dbReference type="Pfam" id="PF07681">
    <property type="entry name" value="DoxX"/>
    <property type="match status" value="1"/>
</dbReference>
<comment type="subcellular location">
    <subcellularLocation>
        <location evidence="1">Cell membrane</location>
        <topology evidence="1">Multi-pass membrane protein</topology>
    </subcellularLocation>
</comment>
<dbReference type="GO" id="GO:0005886">
    <property type="term" value="C:plasma membrane"/>
    <property type="evidence" value="ECO:0007669"/>
    <property type="project" value="UniProtKB-SubCell"/>
</dbReference>
<evidence type="ECO:0008006" key="10">
    <source>
        <dbReference type="Google" id="ProtNLM"/>
    </source>
</evidence>
<comment type="similarity">
    <text evidence="2">Belongs to the DoxX family.</text>
</comment>
<dbReference type="InterPro" id="IPR051907">
    <property type="entry name" value="DoxX-like_oxidoreductase"/>
</dbReference>
<feature type="transmembrane region" description="Helical" evidence="7">
    <location>
        <begin position="70"/>
        <end position="95"/>
    </location>
</feature>
<evidence type="ECO:0000256" key="3">
    <source>
        <dbReference type="ARBA" id="ARBA00022475"/>
    </source>
</evidence>
<evidence type="ECO:0000256" key="7">
    <source>
        <dbReference type="SAM" id="Phobius"/>
    </source>
</evidence>
<organism evidence="8 9">
    <name type="scientific">Candidatus Zambryskibacteria bacterium RIFCSPHIGHO2_01_FULL_46_30</name>
    <dbReference type="NCBI Taxonomy" id="1802739"/>
    <lineage>
        <taxon>Bacteria</taxon>
        <taxon>Candidatus Zambryskiibacteriota</taxon>
    </lineage>
</organism>
<evidence type="ECO:0000256" key="4">
    <source>
        <dbReference type="ARBA" id="ARBA00022692"/>
    </source>
</evidence>